<gene>
    <name evidence="3" type="ORF">CDAR_226321</name>
</gene>
<organism evidence="3 4">
    <name type="scientific">Caerostris darwini</name>
    <dbReference type="NCBI Taxonomy" id="1538125"/>
    <lineage>
        <taxon>Eukaryota</taxon>
        <taxon>Metazoa</taxon>
        <taxon>Ecdysozoa</taxon>
        <taxon>Arthropoda</taxon>
        <taxon>Chelicerata</taxon>
        <taxon>Arachnida</taxon>
        <taxon>Araneae</taxon>
        <taxon>Araneomorphae</taxon>
        <taxon>Entelegynae</taxon>
        <taxon>Araneoidea</taxon>
        <taxon>Araneidae</taxon>
        <taxon>Caerostris</taxon>
    </lineage>
</organism>
<evidence type="ECO:0000256" key="2">
    <source>
        <dbReference type="SAM" id="SignalP"/>
    </source>
</evidence>
<keyword evidence="1" id="KW-0472">Membrane</keyword>
<sequence>MKSFWKICVILVSILVGVVGHHHNQNSNLANILAAGLIVQMLLTTDIINITMDIIMGIIIMATIIMNLGTIQVLHTFNTRNPEYPPMHLPCSPIHGATTLK</sequence>
<protein>
    <submittedName>
        <fullName evidence="3">Uncharacterized protein</fullName>
    </submittedName>
</protein>
<proteinExistence type="predicted"/>
<keyword evidence="1" id="KW-0812">Transmembrane</keyword>
<comment type="caution">
    <text evidence="3">The sequence shown here is derived from an EMBL/GenBank/DDBJ whole genome shotgun (WGS) entry which is preliminary data.</text>
</comment>
<feature type="transmembrane region" description="Helical" evidence="1">
    <location>
        <begin position="30"/>
        <end position="48"/>
    </location>
</feature>
<dbReference type="AlphaFoldDB" id="A0AAV4ULD1"/>
<feature type="signal peptide" evidence="2">
    <location>
        <begin position="1"/>
        <end position="20"/>
    </location>
</feature>
<reference evidence="3 4" key="1">
    <citation type="submission" date="2021-06" db="EMBL/GenBank/DDBJ databases">
        <title>Caerostris darwini draft genome.</title>
        <authorList>
            <person name="Kono N."/>
            <person name="Arakawa K."/>
        </authorList>
    </citation>
    <scope>NUCLEOTIDE SEQUENCE [LARGE SCALE GENOMIC DNA]</scope>
</reference>
<evidence type="ECO:0000313" key="4">
    <source>
        <dbReference type="Proteomes" id="UP001054837"/>
    </source>
</evidence>
<evidence type="ECO:0000256" key="1">
    <source>
        <dbReference type="SAM" id="Phobius"/>
    </source>
</evidence>
<keyword evidence="1" id="KW-1133">Transmembrane helix</keyword>
<feature type="chain" id="PRO_5043876151" evidence="2">
    <location>
        <begin position="21"/>
        <end position="101"/>
    </location>
</feature>
<keyword evidence="2" id="KW-0732">Signal</keyword>
<feature type="transmembrane region" description="Helical" evidence="1">
    <location>
        <begin position="55"/>
        <end position="77"/>
    </location>
</feature>
<dbReference type="EMBL" id="BPLQ01011521">
    <property type="protein sequence ID" value="GIY58645.1"/>
    <property type="molecule type" value="Genomic_DNA"/>
</dbReference>
<name>A0AAV4ULD1_9ARAC</name>
<dbReference type="Proteomes" id="UP001054837">
    <property type="component" value="Unassembled WGS sequence"/>
</dbReference>
<evidence type="ECO:0000313" key="3">
    <source>
        <dbReference type="EMBL" id="GIY58645.1"/>
    </source>
</evidence>
<keyword evidence="4" id="KW-1185">Reference proteome</keyword>
<accession>A0AAV4ULD1</accession>